<evidence type="ECO:0000259" key="1">
    <source>
        <dbReference type="Pfam" id="PF22262"/>
    </source>
</evidence>
<dbReference type="InterPro" id="IPR053802">
    <property type="entry name" value="DUF6950"/>
</dbReference>
<dbReference type="EMBL" id="CP127247">
    <property type="protein sequence ID" value="WIY25069.1"/>
    <property type="molecule type" value="Genomic_DNA"/>
</dbReference>
<organism evidence="2 3">
    <name type="scientific">Parasedimentitalea psychrophila</name>
    <dbReference type="NCBI Taxonomy" id="2997337"/>
    <lineage>
        <taxon>Bacteria</taxon>
        <taxon>Pseudomonadati</taxon>
        <taxon>Pseudomonadota</taxon>
        <taxon>Alphaproteobacteria</taxon>
        <taxon>Rhodobacterales</taxon>
        <taxon>Paracoccaceae</taxon>
        <taxon>Parasedimentitalea</taxon>
    </lineage>
</organism>
<sequence length="138" mass="14954">MGMIATERATDLLAYLRGIRAHGAHVRPSTFDCAFYAAGWVQICTGKDLTAKWRAQYKSFDEGRALLREAGFPDLADLAAAHLTEISGWAQSQVGDIAAMTEDGHTALGIIGGQQIHVLSLKGLDYVPLGRAIRVFRP</sequence>
<dbReference type="Proteomes" id="UP001238334">
    <property type="component" value="Chromosome"/>
</dbReference>
<dbReference type="KEGG" id="ppso:QPJ95_21690"/>
<protein>
    <recommendedName>
        <fullName evidence="1">DUF6950 domain-containing protein</fullName>
    </recommendedName>
</protein>
<keyword evidence="3" id="KW-1185">Reference proteome</keyword>
<proteinExistence type="predicted"/>
<gene>
    <name evidence="2" type="ORF">QPJ95_21690</name>
</gene>
<name>A0A9Y2L1D0_9RHOB</name>
<evidence type="ECO:0000313" key="3">
    <source>
        <dbReference type="Proteomes" id="UP001238334"/>
    </source>
</evidence>
<dbReference type="AlphaFoldDB" id="A0A9Y2L1D0"/>
<evidence type="ECO:0000313" key="2">
    <source>
        <dbReference type="EMBL" id="WIY25069.1"/>
    </source>
</evidence>
<dbReference type="Pfam" id="PF22262">
    <property type="entry name" value="DUF6950"/>
    <property type="match status" value="1"/>
</dbReference>
<accession>A0A9Y2L1D0</accession>
<reference evidence="2 3" key="1">
    <citation type="submission" date="2023-06" db="EMBL/GenBank/DDBJ databases">
        <title>Parasedimentitalea psychrophila sp. nov., a psychrophilic bacterium isolated from deep-sea sediment.</title>
        <authorList>
            <person name="Li A."/>
        </authorList>
    </citation>
    <scope>NUCLEOTIDE SEQUENCE [LARGE SCALE GENOMIC DNA]</scope>
    <source>
        <strain evidence="2 3">QS115</strain>
    </source>
</reference>
<dbReference type="RefSeq" id="WP_270919894.1">
    <property type="nucleotide sequence ID" value="NZ_CP127247.1"/>
</dbReference>
<feature type="domain" description="DUF6950" evidence="1">
    <location>
        <begin position="12"/>
        <end position="137"/>
    </location>
</feature>